<evidence type="ECO:0000313" key="1">
    <source>
        <dbReference type="EMBL" id="ARO45058.1"/>
    </source>
</evidence>
<sequence>MATGTVAIAGILPPLGRALLQLDQWPGTEGIAGILPPLGRALLQLDRWPPARSP</sequence>
<keyword evidence="1" id="KW-0614">Plasmid</keyword>
<proteinExistence type="predicted"/>
<organism evidence="1">
    <name type="scientific">Pseudomonas syringae pv. actinidiae</name>
    <dbReference type="NCBI Taxonomy" id="103796"/>
    <lineage>
        <taxon>Bacteria</taxon>
        <taxon>Pseudomonadati</taxon>
        <taxon>Pseudomonadota</taxon>
        <taxon>Gammaproteobacteria</taxon>
        <taxon>Pseudomonadales</taxon>
        <taxon>Pseudomonadaceae</taxon>
        <taxon>Pseudomonas</taxon>
        <taxon>Pseudomonas syringae</taxon>
    </lineage>
</organism>
<protein>
    <submittedName>
        <fullName evidence="1">Uncharacterized protein</fullName>
    </submittedName>
</protein>
<name>A0A2P0QFB9_PSESF</name>
<dbReference type="EMBL" id="KX009061">
    <property type="protein sequence ID" value="ARO45058.1"/>
    <property type="molecule type" value="Genomic_DNA"/>
</dbReference>
<reference evidence="1" key="1">
    <citation type="submission" date="2016-03" db="EMBL/GenBank/DDBJ databases">
        <title>The evolution of Pseudomonas syringae pv. actinidiae in New Zealand.</title>
        <authorList>
            <person name="Taiaroa G."/>
            <person name="Poulter R.T.M."/>
            <person name="Lamont I."/>
            <person name="Stockwell P."/>
            <person name="Butler M.I."/>
        </authorList>
    </citation>
    <scope>NUCLEOTIDE SEQUENCE</scope>
    <source>
        <strain evidence="1">RT652</strain>
        <plasmid evidence="1">pUR_RT652</plasmid>
    </source>
</reference>
<accession>A0A2P0QFB9</accession>
<dbReference type="AlphaFoldDB" id="A0A2P0QFB9"/>
<geneLocation type="plasmid" evidence="1">
    <name>pUR_RT652</name>
</geneLocation>